<dbReference type="InParanoid" id="L2GN74"/>
<proteinExistence type="predicted"/>
<evidence type="ECO:0000256" key="1">
    <source>
        <dbReference type="ARBA" id="ARBA00012829"/>
    </source>
</evidence>
<dbReference type="FunCoup" id="L2GN74">
    <property type="interactions" value="192"/>
</dbReference>
<organism evidence="8 9">
    <name type="scientific">Vittaforma corneae (strain ATCC 50505)</name>
    <name type="common">Microsporidian parasite</name>
    <name type="synonym">Nosema corneum</name>
    <dbReference type="NCBI Taxonomy" id="993615"/>
    <lineage>
        <taxon>Eukaryota</taxon>
        <taxon>Fungi</taxon>
        <taxon>Fungi incertae sedis</taxon>
        <taxon>Microsporidia</taxon>
        <taxon>Nosematidae</taxon>
        <taxon>Vittaforma</taxon>
    </lineage>
</organism>
<dbReference type="InterPro" id="IPR027031">
    <property type="entry name" value="Gly-tRNA_synthase/POLG2"/>
</dbReference>
<dbReference type="GO" id="GO:0070150">
    <property type="term" value="P:mitochondrial glycyl-tRNA aminoacylation"/>
    <property type="evidence" value="ECO:0007669"/>
    <property type="project" value="EnsemblFungi"/>
</dbReference>
<protein>
    <recommendedName>
        <fullName evidence="1">glycine--tRNA ligase</fullName>
        <ecNumber evidence="1">6.1.1.14</ecNumber>
    </recommendedName>
    <alternativeName>
        <fullName evidence="6">Diadenosine tetraphosphate synthetase</fullName>
    </alternativeName>
</protein>
<dbReference type="AlphaFoldDB" id="L2GN74"/>
<keyword evidence="2 8" id="KW-0436">Ligase</keyword>
<dbReference type="PROSITE" id="PS50862">
    <property type="entry name" value="AA_TRNA_LIGASE_II"/>
    <property type="match status" value="1"/>
</dbReference>
<dbReference type="VEuPathDB" id="MicrosporidiaDB:VICG_00913"/>
<dbReference type="Pfam" id="PF00587">
    <property type="entry name" value="tRNA-synt_2b"/>
    <property type="match status" value="1"/>
</dbReference>
<evidence type="ECO:0000256" key="6">
    <source>
        <dbReference type="ARBA" id="ARBA00030057"/>
    </source>
</evidence>
<dbReference type="InterPro" id="IPR045864">
    <property type="entry name" value="aa-tRNA-synth_II/BPL/LPL"/>
</dbReference>
<dbReference type="PANTHER" id="PTHR10745">
    <property type="entry name" value="GLYCYL-TRNA SYNTHETASE/DNA POLYMERASE SUBUNIT GAMMA-2"/>
    <property type="match status" value="1"/>
</dbReference>
<dbReference type="GO" id="GO:0004820">
    <property type="term" value="F:glycine-tRNA ligase activity"/>
    <property type="evidence" value="ECO:0007669"/>
    <property type="project" value="UniProtKB-EC"/>
</dbReference>
<keyword evidence="5" id="KW-0030">Aminoacyl-tRNA synthetase</keyword>
<reference evidence="9" key="1">
    <citation type="submission" date="2011-05" db="EMBL/GenBank/DDBJ databases">
        <title>The genome sequence of Vittaforma corneae strain ATCC 50505.</title>
        <authorList>
            <consortium name="The Broad Institute Genome Sequencing Platform"/>
            <person name="Cuomo C."/>
            <person name="Didier E."/>
            <person name="Bowers L."/>
            <person name="Young S.K."/>
            <person name="Zeng Q."/>
            <person name="Gargeya S."/>
            <person name="Fitzgerald M."/>
            <person name="Haas B."/>
            <person name="Abouelleil A."/>
            <person name="Alvarado L."/>
            <person name="Arachchi H.M."/>
            <person name="Berlin A."/>
            <person name="Chapman S.B."/>
            <person name="Gearin G."/>
            <person name="Goldberg J."/>
            <person name="Griggs A."/>
            <person name="Gujja S."/>
            <person name="Hansen M."/>
            <person name="Heiman D."/>
            <person name="Howarth C."/>
            <person name="Larimer J."/>
            <person name="Lui A."/>
            <person name="MacDonald P.J.P."/>
            <person name="McCowen C."/>
            <person name="Montmayeur A."/>
            <person name="Murphy C."/>
            <person name="Neiman D."/>
            <person name="Pearson M."/>
            <person name="Priest M."/>
            <person name="Roberts A."/>
            <person name="Saif S."/>
            <person name="Shea T."/>
            <person name="Sisk P."/>
            <person name="Stolte C."/>
            <person name="Sykes S."/>
            <person name="Wortman J."/>
            <person name="Nusbaum C."/>
            <person name="Birren B."/>
        </authorList>
    </citation>
    <scope>NUCLEOTIDE SEQUENCE [LARGE SCALE GENOMIC DNA]</scope>
    <source>
        <strain evidence="9">ATCC 50505</strain>
    </source>
</reference>
<dbReference type="NCBIfam" id="TIGR00389">
    <property type="entry name" value="glyS_dimeric"/>
    <property type="match status" value="1"/>
</dbReference>
<evidence type="ECO:0000256" key="4">
    <source>
        <dbReference type="ARBA" id="ARBA00022840"/>
    </source>
</evidence>
<dbReference type="Proteomes" id="UP000011082">
    <property type="component" value="Unassembled WGS sequence"/>
</dbReference>
<dbReference type="InterPro" id="IPR002315">
    <property type="entry name" value="tRNA-synt_gly"/>
</dbReference>
<dbReference type="GO" id="GO:0005739">
    <property type="term" value="C:mitochondrion"/>
    <property type="evidence" value="ECO:0007669"/>
    <property type="project" value="EnsemblFungi"/>
</dbReference>
<evidence type="ECO:0000313" key="8">
    <source>
        <dbReference type="EMBL" id="ELA42064.1"/>
    </source>
</evidence>
<dbReference type="SUPFAM" id="SSF55681">
    <property type="entry name" value="Class II aaRS and biotin synthetases"/>
    <property type="match status" value="1"/>
</dbReference>
<sequence length="623" mass="71837">METKSQIEQILKRRFFVTPTGYPPLNGFLDYGPVLAQIKQQIVVEYKKVFLDEDVFEIEPSIVLPYEVLKNSGHVDKFCDVIISDGQDIFRADHFIEDKIGSILTLPIDIRENFQELMKRVTEMKSEIVSAKKLSATTNTINNSVQNLSLNPETTQLTEDEVSKILSKFSCAPKHLADLNKDEIDFVVNLHNLYPPSGKPFEPARDFKLIFSLNERQFLRPELAQSMFTNFRKLFELNNERLPFASLCIGRSYRNEISARGGMLRTKEFEQAEIEYFTEDGNHSGFESVRSVRMLILPNTCLKPYSVTLGEAYDTKTISSQAVCYFLAKAQEFCLNIGIKLENLRYRQHNKNEMAHYADDCWDVEIKTLSGWIECAGIADRSNFDLTVHSRDVNTQVKRSIPPRVSYEVVPNKSDLGKRLKSKFKDFQEYLSNLDQDFIVRNTKGNFIDVEFEGQCYTCSVESRVIDCEFFIPRVIEPSFGISRVLYCLVEQSFMIRDDRNVLSLKPKMCYLHCVIGFLKYLDEFEEPLKTLKNDLKALSLRIKITERGCSIGRKYSSFDELGVPFFVTFDFLTPDDKQVTIRERDSMSQIRIPLDSVASILRELVDEKTTWSVLFAKHGISN</sequence>
<dbReference type="PANTHER" id="PTHR10745:SF0">
    <property type="entry name" value="GLYCINE--TRNA LIGASE"/>
    <property type="match status" value="1"/>
</dbReference>
<dbReference type="Gene3D" id="3.30.930.10">
    <property type="entry name" value="Bira Bifunctional Protein, Domain 2"/>
    <property type="match status" value="1"/>
</dbReference>
<evidence type="ECO:0000313" key="9">
    <source>
        <dbReference type="Proteomes" id="UP000011082"/>
    </source>
</evidence>
<dbReference type="InterPro" id="IPR006195">
    <property type="entry name" value="aa-tRNA-synth_II"/>
</dbReference>
<accession>L2GN74</accession>
<evidence type="ECO:0000256" key="3">
    <source>
        <dbReference type="ARBA" id="ARBA00022741"/>
    </source>
</evidence>
<dbReference type="SUPFAM" id="SSF52954">
    <property type="entry name" value="Class II aaRS ABD-related"/>
    <property type="match status" value="1"/>
</dbReference>
<dbReference type="PRINTS" id="PR01043">
    <property type="entry name" value="TRNASYNTHGLY"/>
</dbReference>
<feature type="domain" description="Aminoacyl-transfer RNA synthetases class-II family profile" evidence="7">
    <location>
        <begin position="218"/>
        <end position="507"/>
    </location>
</feature>
<dbReference type="EMBL" id="JH370135">
    <property type="protein sequence ID" value="ELA42064.1"/>
    <property type="molecule type" value="Genomic_DNA"/>
</dbReference>
<dbReference type="InterPro" id="IPR036621">
    <property type="entry name" value="Anticodon-bd_dom_sf"/>
</dbReference>
<gene>
    <name evidence="8" type="ORF">VICG_00913</name>
</gene>
<dbReference type="Gene3D" id="3.40.50.800">
    <property type="entry name" value="Anticodon-binding domain"/>
    <property type="match status" value="1"/>
</dbReference>
<dbReference type="Pfam" id="PF03129">
    <property type="entry name" value="HGTP_anticodon"/>
    <property type="match status" value="1"/>
</dbReference>
<dbReference type="HOGENOM" id="CLU_015515_1_2_1"/>
<dbReference type="OrthoDB" id="57698at2759"/>
<dbReference type="STRING" id="993615.L2GN74"/>
<dbReference type="NCBIfam" id="NF003211">
    <property type="entry name" value="PRK04173.1"/>
    <property type="match status" value="1"/>
</dbReference>
<dbReference type="InterPro" id="IPR002314">
    <property type="entry name" value="aa-tRNA-synt_IIb"/>
</dbReference>
<name>L2GN74_VITCO</name>
<dbReference type="OMA" id="MEMQYFV"/>
<evidence type="ECO:0000256" key="5">
    <source>
        <dbReference type="ARBA" id="ARBA00023146"/>
    </source>
</evidence>
<keyword evidence="9" id="KW-1185">Reference proteome</keyword>
<keyword evidence="3" id="KW-0547">Nucleotide-binding</keyword>
<dbReference type="EC" id="6.1.1.14" evidence="1"/>
<keyword evidence="4" id="KW-0067">ATP-binding</keyword>
<dbReference type="GeneID" id="19881625"/>
<evidence type="ECO:0000256" key="2">
    <source>
        <dbReference type="ARBA" id="ARBA00022598"/>
    </source>
</evidence>
<dbReference type="InterPro" id="IPR004154">
    <property type="entry name" value="Anticodon-bd"/>
</dbReference>
<dbReference type="GO" id="GO:0005524">
    <property type="term" value="F:ATP binding"/>
    <property type="evidence" value="ECO:0007669"/>
    <property type="project" value="UniProtKB-KW"/>
</dbReference>
<dbReference type="RefSeq" id="XP_007604360.1">
    <property type="nucleotide sequence ID" value="XM_007604298.1"/>
</dbReference>
<evidence type="ECO:0000259" key="7">
    <source>
        <dbReference type="PROSITE" id="PS50862"/>
    </source>
</evidence>